<evidence type="ECO:0000313" key="1">
    <source>
        <dbReference type="EMBL" id="RHN62485.1"/>
    </source>
</evidence>
<name>A0A396IFH6_MEDTR</name>
<dbReference type="Gramene" id="rna25066">
    <property type="protein sequence ID" value="RHN62485.1"/>
    <property type="gene ID" value="gene25066"/>
</dbReference>
<dbReference type="AlphaFoldDB" id="A0A396IFH6"/>
<evidence type="ECO:0000313" key="2">
    <source>
        <dbReference type="Proteomes" id="UP000265566"/>
    </source>
</evidence>
<protein>
    <submittedName>
        <fullName evidence="1">Uncharacterized protein</fullName>
    </submittedName>
</protein>
<proteinExistence type="predicted"/>
<organism evidence="1 2">
    <name type="scientific">Medicago truncatula</name>
    <name type="common">Barrel medic</name>
    <name type="synonym">Medicago tribuloides</name>
    <dbReference type="NCBI Taxonomy" id="3880"/>
    <lineage>
        <taxon>Eukaryota</taxon>
        <taxon>Viridiplantae</taxon>
        <taxon>Streptophyta</taxon>
        <taxon>Embryophyta</taxon>
        <taxon>Tracheophyta</taxon>
        <taxon>Spermatophyta</taxon>
        <taxon>Magnoliopsida</taxon>
        <taxon>eudicotyledons</taxon>
        <taxon>Gunneridae</taxon>
        <taxon>Pentapetalae</taxon>
        <taxon>rosids</taxon>
        <taxon>fabids</taxon>
        <taxon>Fabales</taxon>
        <taxon>Fabaceae</taxon>
        <taxon>Papilionoideae</taxon>
        <taxon>50 kb inversion clade</taxon>
        <taxon>NPAAA clade</taxon>
        <taxon>Hologalegina</taxon>
        <taxon>IRL clade</taxon>
        <taxon>Trifolieae</taxon>
        <taxon>Medicago</taxon>
    </lineage>
</organism>
<accession>A0A396IFH6</accession>
<reference evidence="2" key="1">
    <citation type="journal article" date="2018" name="Nat. Plants">
        <title>Whole-genome landscape of Medicago truncatula symbiotic genes.</title>
        <authorList>
            <person name="Pecrix Y."/>
            <person name="Staton S.E."/>
            <person name="Sallet E."/>
            <person name="Lelandais-Briere C."/>
            <person name="Moreau S."/>
            <person name="Carrere S."/>
            <person name="Blein T."/>
            <person name="Jardinaud M.F."/>
            <person name="Latrasse D."/>
            <person name="Zouine M."/>
            <person name="Zahm M."/>
            <person name="Kreplak J."/>
            <person name="Mayjonade B."/>
            <person name="Satge C."/>
            <person name="Perez M."/>
            <person name="Cauet S."/>
            <person name="Marande W."/>
            <person name="Chantry-Darmon C."/>
            <person name="Lopez-Roques C."/>
            <person name="Bouchez O."/>
            <person name="Berard A."/>
            <person name="Debelle F."/>
            <person name="Munos S."/>
            <person name="Bendahmane A."/>
            <person name="Berges H."/>
            <person name="Niebel A."/>
            <person name="Buitink J."/>
            <person name="Frugier F."/>
            <person name="Benhamed M."/>
            <person name="Crespi M."/>
            <person name="Gouzy J."/>
            <person name="Gamas P."/>
        </authorList>
    </citation>
    <scope>NUCLEOTIDE SEQUENCE [LARGE SCALE GENOMIC DNA]</scope>
    <source>
        <strain evidence="2">cv. Jemalong A17</strain>
    </source>
</reference>
<sequence length="52" mass="5486">MKHSNDTSGFSSDSLARDLLPSMAGISVFRRPFSGSVVLSLATGARLVFLAD</sequence>
<dbReference type="Proteomes" id="UP000265566">
    <property type="component" value="Chromosome 4"/>
</dbReference>
<dbReference type="EMBL" id="PSQE01000004">
    <property type="protein sequence ID" value="RHN62485.1"/>
    <property type="molecule type" value="Genomic_DNA"/>
</dbReference>
<gene>
    <name evidence="1" type="ORF">MtrunA17_Chr4g0047921</name>
</gene>
<comment type="caution">
    <text evidence="1">The sequence shown here is derived from an EMBL/GenBank/DDBJ whole genome shotgun (WGS) entry which is preliminary data.</text>
</comment>